<feature type="domain" description="FecR protein" evidence="2">
    <location>
        <begin position="138"/>
        <end position="222"/>
    </location>
</feature>
<name>A0A1I1FC11_9SPHI</name>
<dbReference type="PANTHER" id="PTHR30273:SF2">
    <property type="entry name" value="PROTEIN FECR"/>
    <property type="match status" value="1"/>
</dbReference>
<evidence type="ECO:0000256" key="1">
    <source>
        <dbReference type="SAM" id="Phobius"/>
    </source>
</evidence>
<dbReference type="Gene3D" id="2.60.120.1440">
    <property type="match status" value="1"/>
</dbReference>
<evidence type="ECO:0000259" key="2">
    <source>
        <dbReference type="Pfam" id="PF04773"/>
    </source>
</evidence>
<evidence type="ECO:0000313" key="5">
    <source>
        <dbReference type="Proteomes" id="UP000199577"/>
    </source>
</evidence>
<evidence type="ECO:0000259" key="3">
    <source>
        <dbReference type="Pfam" id="PF16344"/>
    </source>
</evidence>
<sequence length="345" mass="38724">MEEAKEQLLKKYLKGQCTERELREVKALLELPGIEEYMHMVMEQLYHDEPDQPIPKDELDGRMTRMRAALVGRIGSEIPEVYEKKIRPVRRLRYLKAIAACAAICLLAFGIIWQYRSMTGHSQQIVYLEHTNAKGLPQSLTLPDGSIVHIGAGSTLYYPERFSADRRVVELSGTAFFDVQKDDTKPFIIQTGDIRTRVLGTSFKIVAFDGQPMVVAVATGKVAVSKDSGNRSEQLATLVPGQQVTWDARSGMARKDQVDVYALQQWVSGNIYFDEQPLASAIAELQRRFGVTIEITDAQLAAYRVSGTFSADQSIQDILEVLGAISGFEFKAYGDQQKFSIYRNN</sequence>
<gene>
    <name evidence="4" type="ORF">SAMN05421747_102347</name>
</gene>
<dbReference type="Pfam" id="PF16344">
    <property type="entry name" value="FecR_C"/>
    <property type="match status" value="1"/>
</dbReference>
<protein>
    <submittedName>
        <fullName evidence="4">Ferric-dicitrate binding protein FerR, regulates iron transport through sigma-19</fullName>
    </submittedName>
</protein>
<keyword evidence="5" id="KW-1185">Reference proteome</keyword>
<dbReference type="InterPro" id="IPR006860">
    <property type="entry name" value="FecR"/>
</dbReference>
<dbReference type="Proteomes" id="UP000199577">
    <property type="component" value="Unassembled WGS sequence"/>
</dbReference>
<organism evidence="4 5">
    <name type="scientific">Parapedobacter composti</name>
    <dbReference type="NCBI Taxonomy" id="623281"/>
    <lineage>
        <taxon>Bacteria</taxon>
        <taxon>Pseudomonadati</taxon>
        <taxon>Bacteroidota</taxon>
        <taxon>Sphingobacteriia</taxon>
        <taxon>Sphingobacteriales</taxon>
        <taxon>Sphingobacteriaceae</taxon>
        <taxon>Parapedobacter</taxon>
    </lineage>
</organism>
<dbReference type="GO" id="GO:0016989">
    <property type="term" value="F:sigma factor antagonist activity"/>
    <property type="evidence" value="ECO:0007669"/>
    <property type="project" value="TreeGrafter"/>
</dbReference>
<dbReference type="AlphaFoldDB" id="A0A1I1FC11"/>
<dbReference type="Pfam" id="PF04773">
    <property type="entry name" value="FecR"/>
    <property type="match status" value="1"/>
</dbReference>
<dbReference type="InterPro" id="IPR032508">
    <property type="entry name" value="FecR_C"/>
</dbReference>
<keyword evidence="1" id="KW-1133">Transmembrane helix</keyword>
<dbReference type="EMBL" id="FOLL01000002">
    <property type="protein sequence ID" value="SFB96476.1"/>
    <property type="molecule type" value="Genomic_DNA"/>
</dbReference>
<dbReference type="RefSeq" id="WP_090971637.1">
    <property type="nucleotide sequence ID" value="NZ_FOLL01000002.1"/>
</dbReference>
<proteinExistence type="predicted"/>
<reference evidence="4 5" key="1">
    <citation type="submission" date="2016-10" db="EMBL/GenBank/DDBJ databases">
        <authorList>
            <person name="de Groot N.N."/>
        </authorList>
    </citation>
    <scope>NUCLEOTIDE SEQUENCE [LARGE SCALE GENOMIC DNA]</scope>
    <source>
        <strain evidence="4 5">DSM 22900</strain>
    </source>
</reference>
<keyword evidence="1" id="KW-0812">Transmembrane</keyword>
<dbReference type="Gene3D" id="3.55.50.30">
    <property type="match status" value="1"/>
</dbReference>
<feature type="domain" description="Protein FecR C-terminal" evidence="3">
    <location>
        <begin position="271"/>
        <end position="335"/>
    </location>
</feature>
<dbReference type="STRING" id="623281.SAMN05421747_102347"/>
<keyword evidence="1" id="KW-0472">Membrane</keyword>
<feature type="transmembrane region" description="Helical" evidence="1">
    <location>
        <begin position="94"/>
        <end position="115"/>
    </location>
</feature>
<evidence type="ECO:0000313" key="4">
    <source>
        <dbReference type="EMBL" id="SFB96476.1"/>
    </source>
</evidence>
<dbReference type="OrthoDB" id="1119382at2"/>
<dbReference type="PIRSF" id="PIRSF018266">
    <property type="entry name" value="FecR"/>
    <property type="match status" value="1"/>
</dbReference>
<dbReference type="InterPro" id="IPR012373">
    <property type="entry name" value="Ferrdict_sens_TM"/>
</dbReference>
<accession>A0A1I1FC11</accession>
<dbReference type="PANTHER" id="PTHR30273">
    <property type="entry name" value="PERIPLASMIC SIGNAL SENSOR AND SIGMA FACTOR ACTIVATOR FECR-RELATED"/>
    <property type="match status" value="1"/>
</dbReference>